<keyword evidence="2" id="KW-1185">Reference proteome</keyword>
<name>A0ACC1R3S1_9HYPO</name>
<sequence length="345" mass="36729">MTRQFSENDPNQHVSPVSALSPQTHFDSRDRDANAPEVVDVAMTPSTFVASPATDYSHPRTATSSHADGTDEGAKEAVKYDNTEKIAVPVANEYQNSPYPQVIGDYTPGQKQDADAERNVGAPASSTADQPPAKIMGLKRRTFFIILIIVCIIIAVAIGGGVGGALGSKKSHSPATEPSATRLVVMDKTYKVIKATAKSRSTSSSASGAATASSTTGTPTTTESSSTKSSTSSAPSSTATFLNQTNTDSGHFFQGFSEVNMTGEYTDIISEVEGADFKFDVHSYEWIAKNTNCCLSFCHNATEEGWAGYVCESKKQNKSSGGFSRVFVWCNNKHTNDVARGRCAE</sequence>
<accession>A0ACC1R3S1</accession>
<evidence type="ECO:0000313" key="2">
    <source>
        <dbReference type="Proteomes" id="UP001148737"/>
    </source>
</evidence>
<evidence type="ECO:0000313" key="1">
    <source>
        <dbReference type="EMBL" id="KAJ3496479.1"/>
    </source>
</evidence>
<dbReference type="Proteomes" id="UP001148737">
    <property type="component" value="Unassembled WGS sequence"/>
</dbReference>
<gene>
    <name evidence="1" type="ORF">NLG97_g2626</name>
</gene>
<reference evidence="1" key="1">
    <citation type="submission" date="2022-07" db="EMBL/GenBank/DDBJ databases">
        <title>Genome Sequence of Lecanicillium saksenae.</title>
        <authorList>
            <person name="Buettner E."/>
        </authorList>
    </citation>
    <scope>NUCLEOTIDE SEQUENCE</scope>
    <source>
        <strain evidence="1">VT-O1</strain>
    </source>
</reference>
<comment type="caution">
    <text evidence="1">The sequence shown here is derived from an EMBL/GenBank/DDBJ whole genome shotgun (WGS) entry which is preliminary data.</text>
</comment>
<proteinExistence type="predicted"/>
<dbReference type="EMBL" id="JANAKD010000186">
    <property type="protein sequence ID" value="KAJ3496479.1"/>
    <property type="molecule type" value="Genomic_DNA"/>
</dbReference>
<organism evidence="1 2">
    <name type="scientific">Lecanicillium saksenae</name>
    <dbReference type="NCBI Taxonomy" id="468837"/>
    <lineage>
        <taxon>Eukaryota</taxon>
        <taxon>Fungi</taxon>
        <taxon>Dikarya</taxon>
        <taxon>Ascomycota</taxon>
        <taxon>Pezizomycotina</taxon>
        <taxon>Sordariomycetes</taxon>
        <taxon>Hypocreomycetidae</taxon>
        <taxon>Hypocreales</taxon>
        <taxon>Cordycipitaceae</taxon>
        <taxon>Lecanicillium</taxon>
    </lineage>
</organism>
<protein>
    <submittedName>
        <fullName evidence="1">Uncharacterized protein</fullName>
    </submittedName>
</protein>